<name>A0A2S0N9H1_9HYPH</name>
<dbReference type="AlphaFoldDB" id="A0A2S0N9H1"/>
<gene>
    <name evidence="2" type="ORF">C6569_06980</name>
</gene>
<proteinExistence type="predicted"/>
<dbReference type="PROSITE" id="PS51318">
    <property type="entry name" value="TAT"/>
    <property type="match status" value="1"/>
</dbReference>
<dbReference type="InterPro" id="IPR012938">
    <property type="entry name" value="Glc/Sorbosone_DH"/>
</dbReference>
<dbReference type="EMBL" id="CP027668">
    <property type="protein sequence ID" value="AVO44824.1"/>
    <property type="molecule type" value="Genomic_DNA"/>
</dbReference>
<dbReference type="InterPro" id="IPR011041">
    <property type="entry name" value="Quinoprot_gluc/sorb_DH_b-prop"/>
</dbReference>
<sequence>MSHMSGSGPHRRAVLASGLSAAALLGLTPRSAAARTVRADSPGQPLAVTTVAGSLEHPWGLAFLPDGSMLVTERPGRLRRIMPDGEVSKPLEGGPRVLARGQGGLLGIALAPDFARNRQIFLSFAEAREGSTNATAVYRGRLSVAGDALEDGRVIWRQQPAFASSNHFGSRIVADRSGHLFVTTGDRFSQMDLSQDPSNTIAKIVRITADGEPALDNPRAAGRSGWAPEVWAIGLRNVQGAALHPESGLLWVSNHGPRGGDGLYAVRPGENYGWPLISWGTHYDGRPVNGGLREREGLVQPLVHWTPSIAPAGLTFYTGDLMPAWKGSAFSGALAGRMLVRIMLDGERVVGQQRLLTDLGHRFRDVQAGPDGALWALTDARDGALLRIAPPEG</sequence>
<dbReference type="KEGG" id="phr:C6569_06980"/>
<dbReference type="InterPro" id="IPR006311">
    <property type="entry name" value="TAT_signal"/>
</dbReference>
<reference evidence="2 3" key="1">
    <citation type="submission" date="2018-03" db="EMBL/GenBank/DDBJ databases">
        <title>Genome sequencing of Phreatobacter sp.</title>
        <authorList>
            <person name="Kim S.-J."/>
            <person name="Heo J."/>
            <person name="Kwon S.-W."/>
        </authorList>
    </citation>
    <scope>NUCLEOTIDE SEQUENCE [LARGE SCALE GENOMIC DNA]</scope>
    <source>
        <strain evidence="2 3">S-12</strain>
    </source>
</reference>
<dbReference type="Proteomes" id="UP000237889">
    <property type="component" value="Chromosome"/>
</dbReference>
<accession>A0A2S0N9H1</accession>
<evidence type="ECO:0000313" key="3">
    <source>
        <dbReference type="Proteomes" id="UP000237889"/>
    </source>
</evidence>
<dbReference type="InterPro" id="IPR011042">
    <property type="entry name" value="6-blade_b-propeller_TolB-like"/>
</dbReference>
<keyword evidence="3" id="KW-1185">Reference proteome</keyword>
<evidence type="ECO:0000313" key="2">
    <source>
        <dbReference type="EMBL" id="AVO44824.1"/>
    </source>
</evidence>
<feature type="domain" description="Glucose/Sorbosone dehydrogenase" evidence="1">
    <location>
        <begin position="55"/>
        <end position="387"/>
    </location>
</feature>
<dbReference type="SUPFAM" id="SSF50952">
    <property type="entry name" value="Soluble quinoprotein glucose dehydrogenase"/>
    <property type="match status" value="1"/>
</dbReference>
<evidence type="ECO:0000259" key="1">
    <source>
        <dbReference type="Pfam" id="PF07995"/>
    </source>
</evidence>
<dbReference type="PANTHER" id="PTHR19328">
    <property type="entry name" value="HEDGEHOG-INTERACTING PROTEIN"/>
    <property type="match status" value="1"/>
</dbReference>
<dbReference type="OrthoDB" id="9770043at2"/>
<dbReference type="Gene3D" id="2.120.10.30">
    <property type="entry name" value="TolB, C-terminal domain"/>
    <property type="match status" value="1"/>
</dbReference>
<organism evidence="2 3">
    <name type="scientific">Phreatobacter cathodiphilus</name>
    <dbReference type="NCBI Taxonomy" id="1868589"/>
    <lineage>
        <taxon>Bacteria</taxon>
        <taxon>Pseudomonadati</taxon>
        <taxon>Pseudomonadota</taxon>
        <taxon>Alphaproteobacteria</taxon>
        <taxon>Hyphomicrobiales</taxon>
        <taxon>Phreatobacteraceae</taxon>
        <taxon>Phreatobacter</taxon>
    </lineage>
</organism>
<dbReference type="Pfam" id="PF07995">
    <property type="entry name" value="GSDH"/>
    <property type="match status" value="1"/>
</dbReference>
<protein>
    <recommendedName>
        <fullName evidence="1">Glucose/Sorbosone dehydrogenase domain-containing protein</fullName>
    </recommendedName>
</protein>
<dbReference type="PANTHER" id="PTHR19328:SF75">
    <property type="entry name" value="ALDOSE SUGAR DEHYDROGENASE YLII"/>
    <property type="match status" value="1"/>
</dbReference>